<keyword evidence="3" id="KW-0347">Helicase</keyword>
<evidence type="ECO:0000256" key="4">
    <source>
        <dbReference type="ARBA" id="ARBA00022840"/>
    </source>
</evidence>
<dbReference type="InterPro" id="IPR050474">
    <property type="entry name" value="Hel308_SKI2-like"/>
</dbReference>
<name>A0A8T0DTU5_9TREM</name>
<evidence type="ECO:0000256" key="3">
    <source>
        <dbReference type="ARBA" id="ARBA00022806"/>
    </source>
</evidence>
<dbReference type="InterPro" id="IPR011545">
    <property type="entry name" value="DEAD/DEAH_box_helicase_dom"/>
</dbReference>
<keyword evidence="7" id="KW-1185">Reference proteome</keyword>
<dbReference type="SUPFAM" id="SSF52540">
    <property type="entry name" value="P-loop containing nucleoside triphosphate hydrolases"/>
    <property type="match status" value="1"/>
</dbReference>
<dbReference type="Pfam" id="PF00270">
    <property type="entry name" value="DEAD"/>
    <property type="match status" value="1"/>
</dbReference>
<protein>
    <recommendedName>
        <fullName evidence="5">Helicase ATP-binding domain-containing protein</fullName>
    </recommendedName>
</protein>
<dbReference type="AlphaFoldDB" id="A0A8T0DTU5"/>
<reference evidence="6 7" key="1">
    <citation type="submission" date="2019-07" db="EMBL/GenBank/DDBJ databases">
        <title>Annotation for the trematode Paragonimus westermani.</title>
        <authorList>
            <person name="Choi Y.-J."/>
        </authorList>
    </citation>
    <scope>NUCLEOTIDE SEQUENCE [LARGE SCALE GENOMIC DNA]</scope>
    <source>
        <strain evidence="6">180907_Pwestermani</strain>
    </source>
</reference>
<dbReference type="Gene3D" id="3.40.50.300">
    <property type="entry name" value="P-loop containing nucleotide triphosphate hydrolases"/>
    <property type="match status" value="1"/>
</dbReference>
<dbReference type="EMBL" id="JTDF01001410">
    <property type="protein sequence ID" value="KAF8570061.1"/>
    <property type="molecule type" value="Genomic_DNA"/>
</dbReference>
<dbReference type="GO" id="GO:0005524">
    <property type="term" value="F:ATP binding"/>
    <property type="evidence" value="ECO:0007669"/>
    <property type="project" value="UniProtKB-KW"/>
</dbReference>
<gene>
    <name evidence="6" type="ORF">P879_04307</name>
</gene>
<dbReference type="GO" id="GO:0004386">
    <property type="term" value="F:helicase activity"/>
    <property type="evidence" value="ECO:0007669"/>
    <property type="project" value="UniProtKB-KW"/>
</dbReference>
<dbReference type="OrthoDB" id="5575at2759"/>
<dbReference type="PANTHER" id="PTHR47961:SF4">
    <property type="entry name" value="ACTIVATING SIGNAL COINTEGRATOR 1 COMPLEX SUBUNIT 3"/>
    <property type="match status" value="1"/>
</dbReference>
<evidence type="ECO:0000313" key="7">
    <source>
        <dbReference type="Proteomes" id="UP000699462"/>
    </source>
</evidence>
<dbReference type="PANTHER" id="PTHR47961">
    <property type="entry name" value="DNA POLYMERASE THETA, PUTATIVE (AFU_ORTHOLOGUE AFUA_1G05260)-RELATED"/>
    <property type="match status" value="1"/>
</dbReference>
<proteinExistence type="predicted"/>
<evidence type="ECO:0000259" key="5">
    <source>
        <dbReference type="PROSITE" id="PS51192"/>
    </source>
</evidence>
<evidence type="ECO:0000313" key="6">
    <source>
        <dbReference type="EMBL" id="KAF8570061.1"/>
    </source>
</evidence>
<evidence type="ECO:0000256" key="1">
    <source>
        <dbReference type="ARBA" id="ARBA00022741"/>
    </source>
</evidence>
<sequence>MQCSLFDVALVSFVCQSTEPVLPSTNILSSTFLSDRVLELTGDVTPDIRQLMRTDLIVITPEKWDGISRSWQQRVYVRHIGLIILDEIHLLGEERDPVLEVLVSRANCIASQLGQSVRIIGLSKALSNAPDLAAWLRIPITMTGMADVAAASGTDLGKTGRVLFNFRPSVRPVLLEAHIQSYPGRHYCPRMATMNRPTYLGVFPVVVVFSLS</sequence>
<comment type="caution">
    <text evidence="6">The sequence shown here is derived from an EMBL/GenBank/DDBJ whole genome shotgun (WGS) entry which is preliminary data.</text>
</comment>
<evidence type="ECO:0000256" key="2">
    <source>
        <dbReference type="ARBA" id="ARBA00022801"/>
    </source>
</evidence>
<dbReference type="PROSITE" id="PS51192">
    <property type="entry name" value="HELICASE_ATP_BIND_1"/>
    <property type="match status" value="1"/>
</dbReference>
<dbReference type="InterPro" id="IPR027417">
    <property type="entry name" value="P-loop_NTPase"/>
</dbReference>
<dbReference type="GO" id="GO:0016787">
    <property type="term" value="F:hydrolase activity"/>
    <property type="evidence" value="ECO:0007669"/>
    <property type="project" value="UniProtKB-KW"/>
</dbReference>
<keyword evidence="4" id="KW-0067">ATP-binding</keyword>
<keyword evidence="1" id="KW-0547">Nucleotide-binding</keyword>
<dbReference type="InterPro" id="IPR014001">
    <property type="entry name" value="Helicase_ATP-bd"/>
</dbReference>
<keyword evidence="2" id="KW-0378">Hydrolase</keyword>
<dbReference type="Proteomes" id="UP000699462">
    <property type="component" value="Unassembled WGS sequence"/>
</dbReference>
<dbReference type="GO" id="GO:0003676">
    <property type="term" value="F:nucleic acid binding"/>
    <property type="evidence" value="ECO:0007669"/>
    <property type="project" value="InterPro"/>
</dbReference>
<accession>A0A8T0DTU5</accession>
<organism evidence="6 7">
    <name type="scientific">Paragonimus westermani</name>
    <dbReference type="NCBI Taxonomy" id="34504"/>
    <lineage>
        <taxon>Eukaryota</taxon>
        <taxon>Metazoa</taxon>
        <taxon>Spiralia</taxon>
        <taxon>Lophotrochozoa</taxon>
        <taxon>Platyhelminthes</taxon>
        <taxon>Trematoda</taxon>
        <taxon>Digenea</taxon>
        <taxon>Plagiorchiida</taxon>
        <taxon>Troglotremata</taxon>
        <taxon>Troglotrematidae</taxon>
        <taxon>Paragonimus</taxon>
    </lineage>
</organism>
<feature type="domain" description="Helicase ATP-binding" evidence="5">
    <location>
        <begin position="49"/>
        <end position="144"/>
    </location>
</feature>
<dbReference type="GO" id="GO:0005634">
    <property type="term" value="C:nucleus"/>
    <property type="evidence" value="ECO:0007669"/>
    <property type="project" value="TreeGrafter"/>
</dbReference>